<keyword evidence="2" id="KW-0548">Nucleotidyltransferase</keyword>
<dbReference type="InterPro" id="IPR036397">
    <property type="entry name" value="RNaseH_sf"/>
</dbReference>
<keyword evidence="2" id="KW-0808">Transferase</keyword>
<organism evidence="2">
    <name type="scientific">Tanacetum cinerariifolium</name>
    <name type="common">Dalmatian daisy</name>
    <name type="synonym">Chrysanthemum cinerariifolium</name>
    <dbReference type="NCBI Taxonomy" id="118510"/>
    <lineage>
        <taxon>Eukaryota</taxon>
        <taxon>Viridiplantae</taxon>
        <taxon>Streptophyta</taxon>
        <taxon>Embryophyta</taxon>
        <taxon>Tracheophyta</taxon>
        <taxon>Spermatophyta</taxon>
        <taxon>Magnoliopsida</taxon>
        <taxon>eudicotyledons</taxon>
        <taxon>Gunneridae</taxon>
        <taxon>Pentapetalae</taxon>
        <taxon>asterids</taxon>
        <taxon>campanulids</taxon>
        <taxon>Asterales</taxon>
        <taxon>Asteraceae</taxon>
        <taxon>Asteroideae</taxon>
        <taxon>Anthemideae</taxon>
        <taxon>Anthemidinae</taxon>
        <taxon>Tanacetum</taxon>
    </lineage>
</organism>
<accession>A0A699GVZ8</accession>
<reference evidence="2" key="1">
    <citation type="journal article" date="2019" name="Sci. Rep.">
        <title>Draft genome of Tanacetum cinerariifolium, the natural source of mosquito coil.</title>
        <authorList>
            <person name="Yamashiro T."/>
            <person name="Shiraishi A."/>
            <person name="Satake H."/>
            <person name="Nakayama K."/>
        </authorList>
    </citation>
    <scope>NUCLEOTIDE SEQUENCE</scope>
</reference>
<keyword evidence="2" id="KW-0695">RNA-directed DNA polymerase</keyword>
<dbReference type="AlphaFoldDB" id="A0A699GVZ8"/>
<dbReference type="Gene3D" id="3.30.420.10">
    <property type="entry name" value="Ribonuclease H-like superfamily/Ribonuclease H"/>
    <property type="match status" value="1"/>
</dbReference>
<dbReference type="GO" id="GO:0003676">
    <property type="term" value="F:nucleic acid binding"/>
    <property type="evidence" value="ECO:0007669"/>
    <property type="project" value="InterPro"/>
</dbReference>
<comment type="caution">
    <text evidence="2">The sequence shown here is derived from an EMBL/GenBank/DDBJ whole genome shotgun (WGS) entry which is preliminary data.</text>
</comment>
<dbReference type="PANTHER" id="PTHR37984">
    <property type="entry name" value="PROTEIN CBG26694"/>
    <property type="match status" value="1"/>
</dbReference>
<feature type="domain" description="Integrase catalytic" evidence="1">
    <location>
        <begin position="280"/>
        <end position="435"/>
    </location>
</feature>
<proteinExistence type="predicted"/>
<dbReference type="PROSITE" id="PS50994">
    <property type="entry name" value="INTEGRASE"/>
    <property type="match status" value="1"/>
</dbReference>
<dbReference type="InterPro" id="IPR001584">
    <property type="entry name" value="Integrase_cat-core"/>
</dbReference>
<dbReference type="EMBL" id="BKCJ010064001">
    <property type="protein sequence ID" value="GEW56951.1"/>
    <property type="molecule type" value="Genomic_DNA"/>
</dbReference>
<evidence type="ECO:0000313" key="2">
    <source>
        <dbReference type="EMBL" id="GEW56951.1"/>
    </source>
</evidence>
<dbReference type="InterPro" id="IPR050951">
    <property type="entry name" value="Retrovirus_Pol_polyprotein"/>
</dbReference>
<gene>
    <name evidence="2" type="ORF">Tci_228927</name>
</gene>
<name>A0A699GVZ8_TANCI</name>
<dbReference type="PANTHER" id="PTHR37984:SF5">
    <property type="entry name" value="PROTEIN NYNRIN-LIKE"/>
    <property type="match status" value="1"/>
</dbReference>
<evidence type="ECO:0000259" key="1">
    <source>
        <dbReference type="PROSITE" id="PS50994"/>
    </source>
</evidence>
<protein>
    <submittedName>
        <fullName evidence="2">Reverse transcriptase domain-containing protein</fullName>
    </submittedName>
</protein>
<sequence length="503" mass="57830">MRPKSLHDNKPRLFNFRDTLRGELQATRGLFRIGRDVKRELLASKPTTLGDVFSLARITDVRLDDQVAPMTASELETKVLVDGKQDEAKVVKVVGVTDEQNSDEPNVLEGNGVIGVGRFNDKHIKKKKMEAAIQRRLWDSGIKNAFQDNTLRTRNCSIANRVSSSNFNWRNVLRRNPRGGVESSQFEALKLAIGNVVLTHQPDSWQWSPNVAVGYSVSSARALVDDNLLDLDVPFCDNISDWYEWLNDVRVTAKSRLILEGVWGTLMWAIWNFRNQLIFSSPPPRKSNLWDFIVSQSFLWITSRNPNCKISWIEVKALPTNDARIFVKFLKSLFARFGTPRAIISDRGTHFYNDQFANVMRKYGVTNRLLIAYHPQTSRQVEVSNRGSKRILKRTVGENHASWSDKVDGALWAFRDHRKVQLNELDELQDQAYENSLIYKEKTKKIHDFKIKNHVFNVGDQDCPDFEASRAHDFVHHPLEHSILSKWKSNIPDLIDLTFYLLA</sequence>
<dbReference type="GO" id="GO:0003964">
    <property type="term" value="F:RNA-directed DNA polymerase activity"/>
    <property type="evidence" value="ECO:0007669"/>
    <property type="project" value="UniProtKB-KW"/>
</dbReference>
<dbReference type="SUPFAM" id="SSF53098">
    <property type="entry name" value="Ribonuclease H-like"/>
    <property type="match status" value="1"/>
</dbReference>
<dbReference type="GO" id="GO:0015074">
    <property type="term" value="P:DNA integration"/>
    <property type="evidence" value="ECO:0007669"/>
    <property type="project" value="InterPro"/>
</dbReference>
<dbReference type="InterPro" id="IPR012337">
    <property type="entry name" value="RNaseH-like_sf"/>
</dbReference>